<feature type="chain" id="PRO_5046855112" description="Right handed beta helix domain-containing protein" evidence="2">
    <location>
        <begin position="19"/>
        <end position="1435"/>
    </location>
</feature>
<evidence type="ECO:0000313" key="3">
    <source>
        <dbReference type="EMBL" id="KAK8871731.1"/>
    </source>
</evidence>
<accession>A0ABR2J1U4</accession>
<keyword evidence="1" id="KW-1133">Transmembrane helix</keyword>
<keyword evidence="2" id="KW-0732">Signal</keyword>
<proteinExistence type="predicted"/>
<protein>
    <recommendedName>
        <fullName evidence="5">Right handed beta helix domain-containing protein</fullName>
    </recommendedName>
</protein>
<keyword evidence="1" id="KW-0812">Transmembrane</keyword>
<reference evidence="3 4" key="1">
    <citation type="submission" date="2024-04" db="EMBL/GenBank/DDBJ databases">
        <title>Tritrichomonas musculus Genome.</title>
        <authorList>
            <person name="Alves-Ferreira E."/>
            <person name="Grigg M."/>
            <person name="Lorenzi H."/>
            <person name="Galac M."/>
        </authorList>
    </citation>
    <scope>NUCLEOTIDE SEQUENCE [LARGE SCALE GENOMIC DNA]</scope>
    <source>
        <strain evidence="3 4">EAF2021</strain>
    </source>
</reference>
<name>A0ABR2J1U4_9EUKA</name>
<keyword evidence="1" id="KW-0472">Membrane</keyword>
<dbReference type="Gene3D" id="2.60.120.260">
    <property type="entry name" value="Galactose-binding domain-like"/>
    <property type="match status" value="4"/>
</dbReference>
<evidence type="ECO:0000313" key="4">
    <source>
        <dbReference type="Proteomes" id="UP001470230"/>
    </source>
</evidence>
<keyword evidence="4" id="KW-1185">Reference proteome</keyword>
<evidence type="ECO:0008006" key="5">
    <source>
        <dbReference type="Google" id="ProtNLM"/>
    </source>
</evidence>
<feature type="signal peptide" evidence="2">
    <location>
        <begin position="1"/>
        <end position="18"/>
    </location>
</feature>
<gene>
    <name evidence="3" type="ORF">M9Y10_007471</name>
</gene>
<evidence type="ECO:0000256" key="2">
    <source>
        <dbReference type="SAM" id="SignalP"/>
    </source>
</evidence>
<evidence type="ECO:0000256" key="1">
    <source>
        <dbReference type="SAM" id="Phobius"/>
    </source>
</evidence>
<dbReference type="EMBL" id="JAPFFF010000013">
    <property type="protein sequence ID" value="KAK8871731.1"/>
    <property type="molecule type" value="Genomic_DNA"/>
</dbReference>
<sequence length="1435" mass="162064">MFLILLLTLIRANKQKYGEEKAINESPLHTPEAIPISVRLDQMNPSSDVVCTSNNCPSGELKNGEYDLSSPNFNLCGIKCSTSEGRFSYTFEGVKFGIIGTKSPDLYSFNVRLDEEEAKEVYSHDTTLKEYSLLYVSEDLEDKSHTVHIEGIGEKYELYKLVYWPSLKAKRINTTEFDQINGNWHIESDNIGGVRKYCDQNQYKDLNLIEKTVSFSKVWVYGSKSSWFEPMTVSIGEIEEEIVTHTEGDRLDVILLYKSDEFVKDDYKIKFSSQGGDFTVNFIYYIENPSPSPTPRAIPIPVRLDQMTQNGDITCSSNNCPANKLNNVSYDLSSPAFNLCGIKCNTSEGKFSYTFEGVKFGIIGTASPDVYSFKVKHDDEAFETINTHKATRNGYSLLYVSEDLEYSTHTVNIEGTGSLYELYKLVYWPSLRAKRINSTEFLEISGIWNIESDNIGGVRKYCDQSSAQNLNLISTRIWTSHIWFYGSKCGWCETAYIKIGENDEIELQNQEGGENERFDMVKLHEESGLPLDYYNISFSSRGDATLNFIFYIEEPGPPPLPTPEAIPISVRLDQMNPSSDVVCTSNNCPSGELKNGEYDLSSPNFNLCGIKCSTSEGRFSYTFEGVKFGIIGTKSPVLYSFNVRLDGEEAKEVSSYDTTLKEYSLLYVSEDLEDKAHTVHIEGIGEKYELYKLVYWPSLKAKRINTTEFDQIKGIWHIESDNIGGVRKYCDQNQYKDLNLIEKTVSFSKVWVYGSKSSWFEPMTVSIGEIEEEIVTHTEGDRLDVILLYKSDEFVKDDYKIKFSSQGGDFTVNFIYYIENPSPSPTPRAIPIPVRLDQMTQNGDITCSSNNCPANKLNNVSYDLSSPAFNLCGIKCNTSEGKFSYTFEGVKFGIIGTASPDVYSFKVKHDDEAFETINTHKATRNGYSLLYVSEDLEYSTHTVNIEGTGSLYELYKLVYWPSLRAKRINSTEFLEISGIWNIESDNIGGVRKYCDQSSAQNLNLISTRIWTSHIWFYGSKCGWCEPAYIKIGENDEIELQIQEGGENERFDMVKLHETSDFDTNFYNVSFSSRGDATLNFIYYIQPQPVPPEEIIMNEEDCVDNKRCVHEEKMDKPINVYINLTTFENLINNEVNGNAIYIINAGLRCNKSTFTNCGTDERVGGAIYLENKLNYSTNSVILENLLFTGCHAKYGGAVYIYSSSNLNVVTIQHCKFYGNVATANETEEKYGGSALYLTVYQGLLIANRFRDNQGKDGSVKLINILVVNRNAMLLEKERSIVISQCSFDIKSDSDCSLSYVTGKDGSSVELNDSEFTGHLSEGSHYIKGVALDKDAPKLVVKNCKFAADFKKSIKMVKNNDFIKIDSKNQIFNYNINDSRNEPNKFNFMANNMVLGCALVLALALVALNIHLNKKQGDLNETEDPNDFTADSSLQSA</sequence>
<dbReference type="Proteomes" id="UP001470230">
    <property type="component" value="Unassembled WGS sequence"/>
</dbReference>
<organism evidence="3 4">
    <name type="scientific">Tritrichomonas musculus</name>
    <dbReference type="NCBI Taxonomy" id="1915356"/>
    <lineage>
        <taxon>Eukaryota</taxon>
        <taxon>Metamonada</taxon>
        <taxon>Parabasalia</taxon>
        <taxon>Tritrichomonadida</taxon>
        <taxon>Tritrichomonadidae</taxon>
        <taxon>Tritrichomonas</taxon>
    </lineage>
</organism>
<comment type="caution">
    <text evidence="3">The sequence shown here is derived from an EMBL/GenBank/DDBJ whole genome shotgun (WGS) entry which is preliminary data.</text>
</comment>
<feature type="transmembrane region" description="Helical" evidence="1">
    <location>
        <begin position="1386"/>
        <end position="1408"/>
    </location>
</feature>